<dbReference type="EC" id="4.4.1.13" evidence="2"/>
<evidence type="ECO:0000256" key="5">
    <source>
        <dbReference type="ARBA" id="ARBA00037974"/>
    </source>
</evidence>
<dbReference type="CDD" id="cd00609">
    <property type="entry name" value="AAT_like"/>
    <property type="match status" value="1"/>
</dbReference>
<dbReference type="RefSeq" id="WP_163052387.1">
    <property type="nucleotide sequence ID" value="NZ_AP019695.1"/>
</dbReference>
<dbReference type="InterPro" id="IPR027619">
    <property type="entry name" value="C-S_lyase_PatB-like"/>
</dbReference>
<dbReference type="Gene3D" id="3.90.1150.10">
    <property type="entry name" value="Aspartate Aminotransferase, domain 1"/>
    <property type="match status" value="1"/>
</dbReference>
<keyword evidence="8" id="KW-1185">Reference proteome</keyword>
<sequence length="395" mass="46318">MKYNFDEVNNRLGTYCTQWDYIEDRFGEKDLLPFSISDTDFKIPKPITEKILEVAKHEIYGYTRWNHHDFKSSICGFYKRRHNCDMKEDWVLYSPSVMYSVSLLIRLLSKPKDKVVTFNPMYDSFLTVIEDNNRILISHSLKHENNTFVIDFDLLEEQLKDASILLLCSPHNPTGRVWTKEEMEKMVGICKKYDVSIISDEIHMDILIKDRLHLPLLKYYDVYKNIYTASSCSKTLNVPGLIGSYAIIPDEKIRDAFLHQTRRKDFLNSVSIFGMYATMVGYTSCDDYIDQMIEYLKGNMKYVEDFIRDNLKDFSFEIPDATYLAWIDARKVPFTSEEIQDALVHVGKVAIMKGEVYGDNGAKYLRMNCGCPRSKLEEGMKRLKKAMDWLYEQKK</sequence>
<name>A0A6N4TLN4_9FIRM</name>
<dbReference type="InterPro" id="IPR051798">
    <property type="entry name" value="Class-II_PLP-Dep_Aminotrans"/>
</dbReference>
<gene>
    <name evidence="7" type="primary">malY</name>
    <name evidence="7" type="ORF">Aargi30884_25720</name>
</gene>
<dbReference type="InterPro" id="IPR015421">
    <property type="entry name" value="PyrdxlP-dep_Trfase_major"/>
</dbReference>
<keyword evidence="7" id="KW-0808">Transferase</keyword>
<dbReference type="Gene3D" id="3.40.640.10">
    <property type="entry name" value="Type I PLP-dependent aspartate aminotransferase-like (Major domain)"/>
    <property type="match status" value="1"/>
</dbReference>
<dbReference type="InterPro" id="IPR015422">
    <property type="entry name" value="PyrdxlP-dep_Trfase_small"/>
</dbReference>
<accession>A0A6N4TLN4</accession>
<dbReference type="KEGG" id="aarg:Aargi30884_25720"/>
<dbReference type="EMBL" id="AP019695">
    <property type="protein sequence ID" value="BBK23669.1"/>
    <property type="molecule type" value="Genomic_DNA"/>
</dbReference>
<dbReference type="InterPro" id="IPR015424">
    <property type="entry name" value="PyrdxlP-dep_Trfase"/>
</dbReference>
<comment type="cofactor">
    <cofactor evidence="1">
        <name>pyridoxal 5'-phosphate</name>
        <dbReference type="ChEBI" id="CHEBI:597326"/>
    </cofactor>
</comment>
<evidence type="ECO:0000256" key="4">
    <source>
        <dbReference type="ARBA" id="ARBA00023239"/>
    </source>
</evidence>
<dbReference type="SUPFAM" id="SSF53383">
    <property type="entry name" value="PLP-dependent transferases"/>
    <property type="match status" value="1"/>
</dbReference>
<dbReference type="PANTHER" id="PTHR43525">
    <property type="entry name" value="PROTEIN MALY"/>
    <property type="match status" value="1"/>
</dbReference>
<dbReference type="Proteomes" id="UP000464754">
    <property type="component" value="Chromosome"/>
</dbReference>
<evidence type="ECO:0000313" key="8">
    <source>
        <dbReference type="Proteomes" id="UP000464754"/>
    </source>
</evidence>
<dbReference type="NCBIfam" id="TIGR04350">
    <property type="entry name" value="C_S_lyase_PatB"/>
    <property type="match status" value="1"/>
</dbReference>
<dbReference type="InterPro" id="IPR004839">
    <property type="entry name" value="Aminotransferase_I/II_large"/>
</dbReference>
<comment type="similarity">
    <text evidence="5">Belongs to the class-II pyridoxal-phosphate-dependent aminotransferase family. MalY/PatB cystathionine beta-lyase subfamily.</text>
</comment>
<keyword evidence="3" id="KW-0663">Pyridoxal phosphate</keyword>
<keyword evidence="4" id="KW-0456">Lyase</keyword>
<feature type="domain" description="Aminotransferase class I/classII large" evidence="6">
    <location>
        <begin position="30"/>
        <end position="383"/>
    </location>
</feature>
<evidence type="ECO:0000313" key="7">
    <source>
        <dbReference type="EMBL" id="BBK23669.1"/>
    </source>
</evidence>
<protein>
    <recommendedName>
        <fullName evidence="2">cysteine-S-conjugate beta-lyase</fullName>
        <ecNumber evidence="2">4.4.1.13</ecNumber>
    </recommendedName>
</protein>
<evidence type="ECO:0000259" key="6">
    <source>
        <dbReference type="Pfam" id="PF00155"/>
    </source>
</evidence>
<reference evidence="8" key="1">
    <citation type="submission" date="2019-05" db="EMBL/GenBank/DDBJ databases">
        <title>Complete genome sequencing of Absiella argi strain JCM 30884.</title>
        <authorList>
            <person name="Sakamoto M."/>
            <person name="Murakami T."/>
            <person name="Mori H."/>
        </authorList>
    </citation>
    <scope>NUCLEOTIDE SEQUENCE [LARGE SCALE GENOMIC DNA]</scope>
    <source>
        <strain evidence="8">JCM 30884</strain>
    </source>
</reference>
<evidence type="ECO:0000256" key="1">
    <source>
        <dbReference type="ARBA" id="ARBA00001933"/>
    </source>
</evidence>
<evidence type="ECO:0000256" key="2">
    <source>
        <dbReference type="ARBA" id="ARBA00012224"/>
    </source>
</evidence>
<dbReference type="GO" id="GO:0030170">
    <property type="term" value="F:pyridoxal phosphate binding"/>
    <property type="evidence" value="ECO:0007669"/>
    <property type="project" value="InterPro"/>
</dbReference>
<dbReference type="GO" id="GO:0008483">
    <property type="term" value="F:transaminase activity"/>
    <property type="evidence" value="ECO:0007669"/>
    <property type="project" value="UniProtKB-KW"/>
</dbReference>
<proteinExistence type="inferred from homology"/>
<dbReference type="PANTHER" id="PTHR43525:SF1">
    <property type="entry name" value="PROTEIN MALY"/>
    <property type="match status" value="1"/>
</dbReference>
<keyword evidence="7" id="KW-0032">Aminotransferase</keyword>
<dbReference type="Pfam" id="PF00155">
    <property type="entry name" value="Aminotran_1_2"/>
    <property type="match status" value="1"/>
</dbReference>
<organism evidence="7 8">
    <name type="scientific">Amedibacterium intestinale</name>
    <dbReference type="NCBI Taxonomy" id="2583452"/>
    <lineage>
        <taxon>Bacteria</taxon>
        <taxon>Bacillati</taxon>
        <taxon>Bacillota</taxon>
        <taxon>Erysipelotrichia</taxon>
        <taxon>Erysipelotrichales</taxon>
        <taxon>Erysipelotrichaceae</taxon>
        <taxon>Amedibacterium</taxon>
    </lineage>
</organism>
<dbReference type="AlphaFoldDB" id="A0A6N4TLN4"/>
<dbReference type="GO" id="GO:0047804">
    <property type="term" value="F:cysteine-S-conjugate beta-lyase activity"/>
    <property type="evidence" value="ECO:0007669"/>
    <property type="project" value="UniProtKB-EC"/>
</dbReference>
<evidence type="ECO:0000256" key="3">
    <source>
        <dbReference type="ARBA" id="ARBA00022898"/>
    </source>
</evidence>